<reference evidence="3" key="1">
    <citation type="submission" date="2016-11" db="EMBL/GenBank/DDBJ databases">
        <authorList>
            <person name="Varghese N."/>
            <person name="Submissions S."/>
        </authorList>
    </citation>
    <scope>NUCLEOTIDE SEQUENCE [LARGE SCALE GENOMIC DNA]</scope>
    <source>
        <strain evidence="3">DSM 24579</strain>
    </source>
</reference>
<protein>
    <recommendedName>
        <fullName evidence="4">SdpI/YhfL protein family protein</fullName>
    </recommendedName>
</protein>
<dbReference type="EMBL" id="FQVT01000001">
    <property type="protein sequence ID" value="SHF41089.1"/>
    <property type="molecule type" value="Genomic_DNA"/>
</dbReference>
<name>A0A1M5BF20_SALEC</name>
<keyword evidence="3" id="KW-1185">Reference proteome</keyword>
<keyword evidence="1" id="KW-1133">Transmembrane helix</keyword>
<dbReference type="Proteomes" id="UP000183945">
    <property type="component" value="Unassembled WGS sequence"/>
</dbReference>
<dbReference type="OrthoDB" id="1367203at2"/>
<keyword evidence="1" id="KW-0812">Transmembrane</keyword>
<keyword evidence="1" id="KW-0472">Membrane</keyword>
<sequence>MSDLAGIAFTSAGFILTILTVLITFKANSKKEKRIKDYDSALSLFFNTPLYSTATHILKNCIKILLVVALVSFLLKAFSKSINVEILFSLLFAPLILITMALVRCVIILGKILKLQNVE</sequence>
<feature type="transmembrane region" description="Helical" evidence="1">
    <location>
        <begin position="6"/>
        <end position="25"/>
    </location>
</feature>
<feature type="transmembrane region" description="Helical" evidence="1">
    <location>
        <begin position="91"/>
        <end position="113"/>
    </location>
</feature>
<evidence type="ECO:0000313" key="3">
    <source>
        <dbReference type="Proteomes" id="UP000183945"/>
    </source>
</evidence>
<organism evidence="2 3">
    <name type="scientific">Salegentibacter echinorum</name>
    <dbReference type="NCBI Taxonomy" id="1073325"/>
    <lineage>
        <taxon>Bacteria</taxon>
        <taxon>Pseudomonadati</taxon>
        <taxon>Bacteroidota</taxon>
        <taxon>Flavobacteriia</taxon>
        <taxon>Flavobacteriales</taxon>
        <taxon>Flavobacteriaceae</taxon>
        <taxon>Salegentibacter</taxon>
    </lineage>
</organism>
<dbReference type="RefSeq" id="WP_072875546.1">
    <property type="nucleotide sequence ID" value="NZ_FQVT01000001.1"/>
</dbReference>
<dbReference type="AlphaFoldDB" id="A0A1M5BF20"/>
<gene>
    <name evidence="2" type="ORF">SAMN05444483_1014</name>
</gene>
<evidence type="ECO:0000313" key="2">
    <source>
        <dbReference type="EMBL" id="SHF41089.1"/>
    </source>
</evidence>
<evidence type="ECO:0000256" key="1">
    <source>
        <dbReference type="SAM" id="Phobius"/>
    </source>
</evidence>
<proteinExistence type="predicted"/>
<accession>A0A1M5BF20</accession>
<evidence type="ECO:0008006" key="4">
    <source>
        <dbReference type="Google" id="ProtNLM"/>
    </source>
</evidence>